<sequence>MNNFSNVIAVAFRSILKNKRRNIFTMIGIIIGIAAVITIMSLGNGFKKSTNEQFDEAGAGKDQASISFMTENMEAPKNNPFKQEDISVVEQVKGVKNAKIKEDDDSTYSAKITNSHGGGDVSLKKQNELTDVDKGKGFTKDDNDTEEKVAVIDSKLAKKVFNNNAIGKSIYVNGEGFKVVGVSEGSGIDAGGMGMPEESTVQLPTKTFNKYMGNLSQGMPQLLVTVDKSSAKKDVGKKVEKELNKKGTGTSEGQYSYQDNEEMMKGIGKVLDTITYFVAAVAGISLFIAGIGVMNVMYISVTERTEEIAIRRAFGAKGRDIEIQFLVESVVLCLIGGIIGLILGIIIATLIDAVTPEMVKSSVSLGSVILAVGVSTLIGIVFGWIPARAASKKELIDIIK</sequence>
<dbReference type="InterPro" id="IPR003838">
    <property type="entry name" value="ABC3_permease_C"/>
</dbReference>
<evidence type="ECO:0000256" key="3">
    <source>
        <dbReference type="ARBA" id="ARBA00022692"/>
    </source>
</evidence>
<feature type="transmembrane region" description="Helical" evidence="7">
    <location>
        <begin position="363"/>
        <end position="385"/>
    </location>
</feature>
<dbReference type="InterPro" id="IPR025857">
    <property type="entry name" value="MacB_PCD"/>
</dbReference>
<evidence type="ECO:0000313" key="10">
    <source>
        <dbReference type="EMBL" id="NMK55308.1"/>
    </source>
</evidence>
<dbReference type="Proteomes" id="UP000291949">
    <property type="component" value="Unassembled WGS sequence"/>
</dbReference>
<feature type="domain" description="MacB-like periplasmic core" evidence="9">
    <location>
        <begin position="24"/>
        <end position="241"/>
    </location>
</feature>
<dbReference type="GO" id="GO:0022857">
    <property type="term" value="F:transmembrane transporter activity"/>
    <property type="evidence" value="ECO:0007669"/>
    <property type="project" value="TreeGrafter"/>
</dbReference>
<dbReference type="PANTHER" id="PTHR30572:SF4">
    <property type="entry name" value="ABC TRANSPORTER PERMEASE YTRF"/>
    <property type="match status" value="1"/>
</dbReference>
<keyword evidence="2" id="KW-1003">Cell membrane</keyword>
<feature type="domain" description="ABC3 transporter permease C-terminal" evidence="8">
    <location>
        <begin position="280"/>
        <end position="394"/>
    </location>
</feature>
<dbReference type="Proteomes" id="UP000538955">
    <property type="component" value="Unassembled WGS sequence"/>
</dbReference>
<evidence type="ECO:0000313" key="11">
    <source>
        <dbReference type="EMBL" id="NMK98637.1"/>
    </source>
</evidence>
<evidence type="ECO:0000256" key="4">
    <source>
        <dbReference type="ARBA" id="ARBA00022989"/>
    </source>
</evidence>
<evidence type="ECO:0000313" key="13">
    <source>
        <dbReference type="Proteomes" id="UP000291949"/>
    </source>
</evidence>
<feature type="transmembrane region" description="Helical" evidence="7">
    <location>
        <begin position="323"/>
        <end position="351"/>
    </location>
</feature>
<dbReference type="EMBL" id="JABBLX010000055">
    <property type="protein sequence ID" value="NMK98637.1"/>
    <property type="molecule type" value="Genomic_DNA"/>
</dbReference>
<evidence type="ECO:0000256" key="7">
    <source>
        <dbReference type="SAM" id="Phobius"/>
    </source>
</evidence>
<keyword evidence="14" id="KW-1185">Reference proteome</keyword>
<dbReference type="EMBL" id="SCHC01000003">
    <property type="protein sequence ID" value="TBW76076.1"/>
    <property type="molecule type" value="Genomic_DNA"/>
</dbReference>
<dbReference type="Pfam" id="PF02687">
    <property type="entry name" value="FtsX"/>
    <property type="match status" value="1"/>
</dbReference>
<gene>
    <name evidence="12" type="ORF">EQ811_09525</name>
    <name evidence="11" type="ORF">HHM13_11270</name>
    <name evidence="10" type="ORF">HHM24_11350</name>
</gene>
<dbReference type="PANTHER" id="PTHR30572">
    <property type="entry name" value="MEMBRANE COMPONENT OF TRANSPORTER-RELATED"/>
    <property type="match status" value="1"/>
</dbReference>
<keyword evidence="4 7" id="KW-1133">Transmembrane helix</keyword>
<evidence type="ECO:0000313" key="14">
    <source>
        <dbReference type="Proteomes" id="UP000538955"/>
    </source>
</evidence>
<dbReference type="RefSeq" id="WP_030061382.1">
    <property type="nucleotide sequence ID" value="NZ_AP014956.1"/>
</dbReference>
<evidence type="ECO:0000256" key="6">
    <source>
        <dbReference type="ARBA" id="ARBA00038076"/>
    </source>
</evidence>
<evidence type="ECO:0000259" key="8">
    <source>
        <dbReference type="Pfam" id="PF02687"/>
    </source>
</evidence>
<evidence type="ECO:0000313" key="12">
    <source>
        <dbReference type="EMBL" id="TBW76076.1"/>
    </source>
</evidence>
<dbReference type="InterPro" id="IPR050250">
    <property type="entry name" value="Macrolide_Exporter_MacB"/>
</dbReference>
<comment type="caution">
    <text evidence="12">The sequence shown here is derived from an EMBL/GenBank/DDBJ whole genome shotgun (WGS) entry which is preliminary data.</text>
</comment>
<reference evidence="14 15" key="2">
    <citation type="submission" date="2020-04" db="EMBL/GenBank/DDBJ databases">
        <title>The Epidemiology and Molecular Characteristics of Linezolid-Resistant Staphylococcus capitis in Huashan Hospital, Shanghai.</title>
        <authorList>
            <person name="Ding L."/>
            <person name="Li P."/>
            <person name="Yang Y."/>
            <person name="Lin D."/>
            <person name="Xu X."/>
        </authorList>
    </citation>
    <scope>NUCLEOTIDE SEQUENCE [LARGE SCALE GENOMIC DNA]</scope>
    <source>
        <strain evidence="11 15">12-86</strain>
        <strain evidence="10 14">17-84</strain>
    </source>
</reference>
<organism evidence="12 13">
    <name type="scientific">Staphylococcus capitis</name>
    <dbReference type="NCBI Taxonomy" id="29388"/>
    <lineage>
        <taxon>Bacteria</taxon>
        <taxon>Bacillati</taxon>
        <taxon>Bacillota</taxon>
        <taxon>Bacilli</taxon>
        <taxon>Bacillales</taxon>
        <taxon>Staphylococcaceae</taxon>
        <taxon>Staphylococcus</taxon>
    </lineage>
</organism>
<evidence type="ECO:0000259" key="9">
    <source>
        <dbReference type="Pfam" id="PF12704"/>
    </source>
</evidence>
<dbReference type="AlphaFoldDB" id="A0A7X9WHR3"/>
<accession>A0A7X9WHR3</accession>
<dbReference type="Pfam" id="PF12704">
    <property type="entry name" value="MacB_PCD"/>
    <property type="match status" value="1"/>
</dbReference>
<dbReference type="EMBL" id="JABBMI010000091">
    <property type="protein sequence ID" value="NMK55308.1"/>
    <property type="molecule type" value="Genomic_DNA"/>
</dbReference>
<comment type="similarity">
    <text evidence="6">Belongs to the ABC-4 integral membrane protein family.</text>
</comment>
<protein>
    <submittedName>
        <fullName evidence="12">FtsX-like permease family protein</fullName>
    </submittedName>
</protein>
<evidence type="ECO:0000256" key="5">
    <source>
        <dbReference type="ARBA" id="ARBA00023136"/>
    </source>
</evidence>
<comment type="subcellular location">
    <subcellularLocation>
        <location evidence="1">Cell membrane</location>
        <topology evidence="1">Multi-pass membrane protein</topology>
    </subcellularLocation>
</comment>
<evidence type="ECO:0000256" key="2">
    <source>
        <dbReference type="ARBA" id="ARBA00022475"/>
    </source>
</evidence>
<keyword evidence="5 7" id="KW-0472">Membrane</keyword>
<dbReference type="GO" id="GO:0005886">
    <property type="term" value="C:plasma membrane"/>
    <property type="evidence" value="ECO:0007669"/>
    <property type="project" value="UniProtKB-SubCell"/>
</dbReference>
<keyword evidence="3 7" id="KW-0812">Transmembrane</keyword>
<dbReference type="Proteomes" id="UP000550736">
    <property type="component" value="Unassembled WGS sequence"/>
</dbReference>
<proteinExistence type="inferred from homology"/>
<feature type="transmembrane region" description="Helical" evidence="7">
    <location>
        <begin position="23"/>
        <end position="43"/>
    </location>
</feature>
<evidence type="ECO:0000313" key="15">
    <source>
        <dbReference type="Proteomes" id="UP000550736"/>
    </source>
</evidence>
<name>A0A7X9WHR3_STACP</name>
<feature type="transmembrane region" description="Helical" evidence="7">
    <location>
        <begin position="274"/>
        <end position="302"/>
    </location>
</feature>
<reference evidence="12 13" key="1">
    <citation type="journal article" date="2019" name="Sci. Transl. Med.">
        <title>Quorum sensing between bacterial species on the skin protects against epidermal injury in atopic dermatitis.</title>
        <authorList>
            <person name="Williams M.R."/>
        </authorList>
    </citation>
    <scope>NUCLEOTIDE SEQUENCE [LARGE SCALE GENOMIC DNA]</scope>
    <source>
        <strain evidence="12 13">H8</strain>
    </source>
</reference>
<evidence type="ECO:0000256" key="1">
    <source>
        <dbReference type="ARBA" id="ARBA00004651"/>
    </source>
</evidence>